<keyword evidence="4 6" id="KW-1133">Transmembrane helix</keyword>
<dbReference type="InterPro" id="IPR003398">
    <property type="entry name" value="PSII_PsbN"/>
</dbReference>
<dbReference type="Pfam" id="PF02468">
    <property type="entry name" value="PsbN"/>
    <property type="match status" value="1"/>
</dbReference>
<comment type="similarity">
    <text evidence="6">Belongs to the PsbN family.</text>
</comment>
<dbReference type="AlphaFoldDB" id="A0A4D6WYW1"/>
<keyword evidence="6" id="KW-0793">Thylakoid</keyword>
<dbReference type="HAMAP" id="MF_00293">
    <property type="entry name" value="PSII_PsbN"/>
    <property type="match status" value="1"/>
</dbReference>
<comment type="function">
    <text evidence="6">May play a role in photosystem I and II biogenesis.</text>
</comment>
<keyword evidence="5 6" id="KW-0472">Membrane</keyword>
<feature type="transmembrane region" description="Helical" evidence="6">
    <location>
        <begin position="6"/>
        <end position="27"/>
    </location>
</feature>
<dbReference type="EMBL" id="MK814735">
    <property type="protein sequence ID" value="QCI08626.1"/>
    <property type="molecule type" value="Genomic_DNA"/>
</dbReference>
<comment type="caution">
    <text evidence="6">Originally thought to be a component of PSII; based on experiments in Synechocystis, N.tabacum and barley, and its absence from PSII in T.elongatus and T.vulcanus, this is probably not true.</text>
</comment>
<evidence type="ECO:0000256" key="5">
    <source>
        <dbReference type="ARBA" id="ARBA00023136"/>
    </source>
</evidence>
<evidence type="ECO:0000256" key="3">
    <source>
        <dbReference type="ARBA" id="ARBA00022692"/>
    </source>
</evidence>
<reference evidence="7" key="2">
    <citation type="submission" date="2019-04" db="EMBL/GenBank/DDBJ databases">
        <authorList>
            <person name="Pasella M."/>
        </authorList>
    </citation>
    <scope>NUCLEOTIDE SEQUENCE</scope>
    <source>
        <strain evidence="7">PD2951</strain>
    </source>
</reference>
<organism evidence="7">
    <name type="scientific">Spermothamnion repens</name>
    <dbReference type="NCBI Taxonomy" id="31383"/>
    <lineage>
        <taxon>Eukaryota</taxon>
        <taxon>Rhodophyta</taxon>
        <taxon>Florideophyceae</taxon>
        <taxon>Rhodymeniophycidae</taxon>
        <taxon>Ceramiales</taxon>
        <taxon>Ceramiaceae</taxon>
        <taxon>Spermothamnion</taxon>
    </lineage>
</organism>
<proteinExistence type="inferred from homology"/>
<gene>
    <name evidence="6 7" type="primary">psbN</name>
</gene>
<evidence type="ECO:0000256" key="4">
    <source>
        <dbReference type="ARBA" id="ARBA00022989"/>
    </source>
</evidence>
<dbReference type="GO" id="GO:0015979">
    <property type="term" value="P:photosynthesis"/>
    <property type="evidence" value="ECO:0007669"/>
    <property type="project" value="InterPro"/>
</dbReference>
<sequence length="43" mass="4849">MEIATVLSIFILGFLLGLTGYSIYTAFGPISKELRDPFEEHEE</sequence>
<name>A0A4D6WYW1_9FLOR</name>
<dbReference type="NCBIfam" id="NF009650">
    <property type="entry name" value="PRK13183.1"/>
    <property type="match status" value="1"/>
</dbReference>
<evidence type="ECO:0000256" key="2">
    <source>
        <dbReference type="ARBA" id="ARBA00004474"/>
    </source>
</evidence>
<keyword evidence="3 6" id="KW-0812">Transmembrane</keyword>
<evidence type="ECO:0000256" key="1">
    <source>
        <dbReference type="ARBA" id="ARBA00004167"/>
    </source>
</evidence>
<accession>A0A4D6WYW1</accession>
<dbReference type="PANTHER" id="PTHR35326:SF3">
    <property type="entry name" value="PROTEIN PSBN"/>
    <property type="match status" value="1"/>
</dbReference>
<geneLocation type="plastid" evidence="7"/>
<keyword evidence="7" id="KW-0934">Plastid</keyword>
<comment type="subcellular location">
    <subcellularLocation>
        <location evidence="6">Cellular thylakoid membrane</location>
        <topology evidence="6">Single-pass membrane protein</topology>
    </subcellularLocation>
    <subcellularLocation>
        <location evidence="1">Membrane</location>
        <topology evidence="1">Single-pass membrane protein</topology>
    </subcellularLocation>
    <subcellularLocation>
        <location evidence="2">Plastid</location>
    </subcellularLocation>
</comment>
<dbReference type="PANTHER" id="PTHR35326">
    <property type="entry name" value="PROTEIN PSBN"/>
    <property type="match status" value="1"/>
</dbReference>
<reference evidence="7" key="1">
    <citation type="journal article" date="2019" name="Mol. Phylogenet. Evol.">
        <title>Morphological evolution and classification of the red algal order Ceramiales inferred using plastid phylogenomics.</title>
        <authorList>
            <person name="Diaz-Tapia P."/>
            <person name="Pasella M.M."/>
            <person name="Verbruggen H."/>
            <person name="Maggs C.A."/>
        </authorList>
    </citation>
    <scope>NUCLEOTIDE SEQUENCE</scope>
    <source>
        <strain evidence="7">PD2951</strain>
    </source>
</reference>
<dbReference type="GO" id="GO:0042651">
    <property type="term" value="C:thylakoid membrane"/>
    <property type="evidence" value="ECO:0007669"/>
    <property type="project" value="UniProtKB-UniRule"/>
</dbReference>
<protein>
    <recommendedName>
        <fullName evidence="6">Protein PsbN</fullName>
    </recommendedName>
</protein>
<evidence type="ECO:0000313" key="7">
    <source>
        <dbReference type="EMBL" id="QCI08626.1"/>
    </source>
</evidence>
<dbReference type="GO" id="GO:0009536">
    <property type="term" value="C:plastid"/>
    <property type="evidence" value="ECO:0007669"/>
    <property type="project" value="UniProtKB-SubCell"/>
</dbReference>
<evidence type="ECO:0000256" key="6">
    <source>
        <dbReference type="HAMAP-Rule" id="MF_00293"/>
    </source>
</evidence>